<keyword evidence="12" id="KW-1185">Reference proteome</keyword>
<evidence type="ECO:0000256" key="7">
    <source>
        <dbReference type="ARBA" id="ARBA00023054"/>
    </source>
</evidence>
<dbReference type="PANTHER" id="PTHR32219">
    <property type="entry name" value="RNA-BINDING PROTEIN YLMH-RELATED"/>
    <property type="match status" value="1"/>
</dbReference>
<gene>
    <name evidence="11" type="ORF">LSALG_LOCUS38730</name>
</gene>
<evidence type="ECO:0000256" key="9">
    <source>
        <dbReference type="ARBA" id="ARBA00038080"/>
    </source>
</evidence>
<evidence type="ECO:0000256" key="2">
    <source>
        <dbReference type="ARBA" id="ARBA00004389"/>
    </source>
</evidence>
<evidence type="ECO:0000256" key="6">
    <source>
        <dbReference type="ARBA" id="ARBA00022989"/>
    </source>
</evidence>
<sequence>MEQLEDGIHVVNSSNEIQKLVEEADKKYQLLTLALSRIKKDITRRNILSDEIEEMKMRLKEHQSRFIRLKAELKLVRKSITCLKKELKHVNTKRSKAYKHAYELGVQFSNATEELAQIDFWVKTAPKPGFSFVTITRF</sequence>
<dbReference type="InterPro" id="IPR055282">
    <property type="entry name" value="PPI1-4"/>
</dbReference>
<protein>
    <submittedName>
        <fullName evidence="11">Uncharacterized protein</fullName>
    </submittedName>
</protein>
<keyword evidence="8" id="KW-0472">Membrane</keyword>
<evidence type="ECO:0000313" key="11">
    <source>
        <dbReference type="EMBL" id="CAI9300062.1"/>
    </source>
</evidence>
<dbReference type="PANTHER" id="PTHR32219:SF24">
    <property type="entry name" value="PROTON PUMP-INTERACTOR"/>
    <property type="match status" value="1"/>
</dbReference>
<accession>A0AA35ZYB5</accession>
<evidence type="ECO:0000256" key="8">
    <source>
        <dbReference type="ARBA" id="ARBA00023136"/>
    </source>
</evidence>
<proteinExistence type="inferred from homology"/>
<dbReference type="AlphaFoldDB" id="A0AA35ZYB5"/>
<evidence type="ECO:0000256" key="5">
    <source>
        <dbReference type="ARBA" id="ARBA00022824"/>
    </source>
</evidence>
<name>A0AA35ZYB5_LACSI</name>
<keyword evidence="6" id="KW-1133">Transmembrane helix</keyword>
<evidence type="ECO:0000256" key="10">
    <source>
        <dbReference type="SAM" id="Coils"/>
    </source>
</evidence>
<dbReference type="GO" id="GO:0005886">
    <property type="term" value="C:plasma membrane"/>
    <property type="evidence" value="ECO:0007669"/>
    <property type="project" value="UniProtKB-SubCell"/>
</dbReference>
<keyword evidence="4" id="KW-0812">Transmembrane</keyword>
<evidence type="ECO:0000313" key="12">
    <source>
        <dbReference type="Proteomes" id="UP001177003"/>
    </source>
</evidence>
<reference evidence="11" key="1">
    <citation type="submission" date="2023-04" db="EMBL/GenBank/DDBJ databases">
        <authorList>
            <person name="Vijverberg K."/>
            <person name="Xiong W."/>
            <person name="Schranz E."/>
        </authorList>
    </citation>
    <scope>NUCLEOTIDE SEQUENCE</scope>
</reference>
<feature type="coiled-coil region" evidence="10">
    <location>
        <begin position="45"/>
        <end position="72"/>
    </location>
</feature>
<evidence type="ECO:0000256" key="4">
    <source>
        <dbReference type="ARBA" id="ARBA00022692"/>
    </source>
</evidence>
<keyword evidence="3" id="KW-1003">Cell membrane</keyword>
<dbReference type="EMBL" id="OX465084">
    <property type="protein sequence ID" value="CAI9300062.1"/>
    <property type="molecule type" value="Genomic_DNA"/>
</dbReference>
<comment type="subcellular location">
    <subcellularLocation>
        <location evidence="1">Cell membrane</location>
        <topology evidence="1">Single-pass membrane protein</topology>
    </subcellularLocation>
    <subcellularLocation>
        <location evidence="2">Endoplasmic reticulum membrane</location>
        <topology evidence="2">Single-pass membrane protein</topology>
    </subcellularLocation>
</comment>
<keyword evidence="5" id="KW-0256">Endoplasmic reticulum</keyword>
<evidence type="ECO:0000256" key="1">
    <source>
        <dbReference type="ARBA" id="ARBA00004162"/>
    </source>
</evidence>
<comment type="similarity">
    <text evidence="9">Belongs to the plant Proton pump-interactor protein family.</text>
</comment>
<dbReference type="GO" id="GO:0005789">
    <property type="term" value="C:endoplasmic reticulum membrane"/>
    <property type="evidence" value="ECO:0007669"/>
    <property type="project" value="UniProtKB-SubCell"/>
</dbReference>
<keyword evidence="7 10" id="KW-0175">Coiled coil</keyword>
<organism evidence="11 12">
    <name type="scientific">Lactuca saligna</name>
    <name type="common">Willowleaf lettuce</name>
    <dbReference type="NCBI Taxonomy" id="75948"/>
    <lineage>
        <taxon>Eukaryota</taxon>
        <taxon>Viridiplantae</taxon>
        <taxon>Streptophyta</taxon>
        <taxon>Embryophyta</taxon>
        <taxon>Tracheophyta</taxon>
        <taxon>Spermatophyta</taxon>
        <taxon>Magnoliopsida</taxon>
        <taxon>eudicotyledons</taxon>
        <taxon>Gunneridae</taxon>
        <taxon>Pentapetalae</taxon>
        <taxon>asterids</taxon>
        <taxon>campanulids</taxon>
        <taxon>Asterales</taxon>
        <taxon>Asteraceae</taxon>
        <taxon>Cichorioideae</taxon>
        <taxon>Cichorieae</taxon>
        <taxon>Lactucinae</taxon>
        <taxon>Lactuca</taxon>
    </lineage>
</organism>
<evidence type="ECO:0000256" key="3">
    <source>
        <dbReference type="ARBA" id="ARBA00022475"/>
    </source>
</evidence>
<dbReference type="Proteomes" id="UP001177003">
    <property type="component" value="Chromosome 8"/>
</dbReference>